<feature type="compositionally biased region" description="Basic and acidic residues" evidence="1">
    <location>
        <begin position="50"/>
        <end position="71"/>
    </location>
</feature>
<feature type="region of interest" description="Disordered" evidence="1">
    <location>
        <begin position="36"/>
        <end position="172"/>
    </location>
</feature>
<evidence type="ECO:0000313" key="3">
    <source>
        <dbReference type="Proteomes" id="UP001305647"/>
    </source>
</evidence>
<accession>A0AAN6SWX1</accession>
<evidence type="ECO:0000313" key="2">
    <source>
        <dbReference type="EMBL" id="KAK4096358.1"/>
    </source>
</evidence>
<comment type="caution">
    <text evidence="2">The sequence shown here is derived from an EMBL/GenBank/DDBJ whole genome shotgun (WGS) entry which is preliminary data.</text>
</comment>
<dbReference type="AlphaFoldDB" id="A0AAN6SWX1"/>
<reference evidence="2" key="2">
    <citation type="submission" date="2023-05" db="EMBL/GenBank/DDBJ databases">
        <authorList>
            <consortium name="Lawrence Berkeley National Laboratory"/>
            <person name="Steindorff A."/>
            <person name="Hensen N."/>
            <person name="Bonometti L."/>
            <person name="Westerberg I."/>
            <person name="Brannstrom I.O."/>
            <person name="Guillou S."/>
            <person name="Cros-Aarteil S."/>
            <person name="Calhoun S."/>
            <person name="Haridas S."/>
            <person name="Kuo A."/>
            <person name="Mondo S."/>
            <person name="Pangilinan J."/>
            <person name="Riley R."/>
            <person name="Labutti K."/>
            <person name="Andreopoulos B."/>
            <person name="Lipzen A."/>
            <person name="Chen C."/>
            <person name="Yanf M."/>
            <person name="Daum C."/>
            <person name="Ng V."/>
            <person name="Clum A."/>
            <person name="Ohm R."/>
            <person name="Martin F."/>
            <person name="Silar P."/>
            <person name="Natvig D."/>
            <person name="Lalanne C."/>
            <person name="Gautier V."/>
            <person name="Ament-Velasquez S.L."/>
            <person name="Kruys A."/>
            <person name="Hutchinson M.I."/>
            <person name="Powell A.J."/>
            <person name="Barry K."/>
            <person name="Miller A.N."/>
            <person name="Grigoriev I.V."/>
            <person name="Debuchy R."/>
            <person name="Gladieux P."/>
            <person name="Thoren M.H."/>
            <person name="Johannesson H."/>
        </authorList>
    </citation>
    <scope>NUCLEOTIDE SEQUENCE</scope>
    <source>
        <strain evidence="2">CBS 757.83</strain>
    </source>
</reference>
<evidence type="ECO:0000256" key="1">
    <source>
        <dbReference type="SAM" id="MobiDB-lite"/>
    </source>
</evidence>
<feature type="compositionally biased region" description="Low complexity" evidence="1">
    <location>
        <begin position="86"/>
        <end position="98"/>
    </location>
</feature>
<sequence>MQHPTPPPRPFSDAERASFLKKLDFRLRVYIRSKERQRKRYGQEIADLYRPGHEPSDVVEAREREDERELAEMEATDSEDQRLLARRAAVTRGAAAQAHDPPPPPPRSADDRTPEPLPRKKRRRDAYTDARVDNARSAKRLKAPPAASTTTTATRTSRVEPSRSLALAESARGAGQSLRYGSSLMCRMVLDATRLRASFVARGGTRRDSAARVARLRYAYAYGSAAAVRAVLLAVD</sequence>
<feature type="compositionally biased region" description="Basic and acidic residues" evidence="1">
    <location>
        <begin position="108"/>
        <end position="118"/>
    </location>
</feature>
<name>A0AAN6SWX1_9PEZI</name>
<feature type="compositionally biased region" description="Low complexity" evidence="1">
    <location>
        <begin position="143"/>
        <end position="156"/>
    </location>
</feature>
<proteinExistence type="predicted"/>
<dbReference type="Proteomes" id="UP001305647">
    <property type="component" value="Unassembled WGS sequence"/>
</dbReference>
<reference evidence="2" key="1">
    <citation type="journal article" date="2023" name="Mol. Phylogenet. Evol.">
        <title>Genome-scale phylogeny and comparative genomics of the fungal order Sordariales.</title>
        <authorList>
            <person name="Hensen N."/>
            <person name="Bonometti L."/>
            <person name="Westerberg I."/>
            <person name="Brannstrom I.O."/>
            <person name="Guillou S."/>
            <person name="Cros-Aarteil S."/>
            <person name="Calhoun S."/>
            <person name="Haridas S."/>
            <person name="Kuo A."/>
            <person name="Mondo S."/>
            <person name="Pangilinan J."/>
            <person name="Riley R."/>
            <person name="LaButti K."/>
            <person name="Andreopoulos B."/>
            <person name="Lipzen A."/>
            <person name="Chen C."/>
            <person name="Yan M."/>
            <person name="Daum C."/>
            <person name="Ng V."/>
            <person name="Clum A."/>
            <person name="Steindorff A."/>
            <person name="Ohm R.A."/>
            <person name="Martin F."/>
            <person name="Silar P."/>
            <person name="Natvig D.O."/>
            <person name="Lalanne C."/>
            <person name="Gautier V."/>
            <person name="Ament-Velasquez S.L."/>
            <person name="Kruys A."/>
            <person name="Hutchinson M.I."/>
            <person name="Powell A.J."/>
            <person name="Barry K."/>
            <person name="Miller A.N."/>
            <person name="Grigoriev I.V."/>
            <person name="Debuchy R."/>
            <person name="Gladieux P."/>
            <person name="Hiltunen Thoren M."/>
            <person name="Johannesson H."/>
        </authorList>
    </citation>
    <scope>NUCLEOTIDE SEQUENCE</scope>
    <source>
        <strain evidence="2">CBS 757.83</strain>
    </source>
</reference>
<gene>
    <name evidence="2" type="ORF">N658DRAFT_562486</name>
</gene>
<keyword evidence="3" id="KW-1185">Reference proteome</keyword>
<protein>
    <submittedName>
        <fullName evidence="2">Uncharacterized protein</fullName>
    </submittedName>
</protein>
<feature type="compositionally biased region" description="Basic and acidic residues" evidence="1">
    <location>
        <begin position="125"/>
        <end position="136"/>
    </location>
</feature>
<organism evidence="2 3">
    <name type="scientific">Parathielavia hyrcaniae</name>
    <dbReference type="NCBI Taxonomy" id="113614"/>
    <lineage>
        <taxon>Eukaryota</taxon>
        <taxon>Fungi</taxon>
        <taxon>Dikarya</taxon>
        <taxon>Ascomycota</taxon>
        <taxon>Pezizomycotina</taxon>
        <taxon>Sordariomycetes</taxon>
        <taxon>Sordariomycetidae</taxon>
        <taxon>Sordariales</taxon>
        <taxon>Chaetomiaceae</taxon>
        <taxon>Parathielavia</taxon>
    </lineage>
</organism>
<dbReference type="EMBL" id="MU863718">
    <property type="protein sequence ID" value="KAK4096358.1"/>
    <property type="molecule type" value="Genomic_DNA"/>
</dbReference>